<evidence type="ECO:0000313" key="1">
    <source>
        <dbReference type="EMBL" id="JAE14257.1"/>
    </source>
</evidence>
<reference evidence="1" key="1">
    <citation type="submission" date="2014-09" db="EMBL/GenBank/DDBJ databases">
        <authorList>
            <person name="Magalhaes I.L.F."/>
            <person name="Oliveira U."/>
            <person name="Santos F.R."/>
            <person name="Vidigal T.H.D.A."/>
            <person name="Brescovit A.D."/>
            <person name="Santos A.J."/>
        </authorList>
    </citation>
    <scope>NUCLEOTIDE SEQUENCE</scope>
    <source>
        <tissue evidence="1">Shoot tissue taken approximately 20 cm above the soil surface</tissue>
    </source>
</reference>
<name>A0A0A9FPP0_ARUDO</name>
<accession>A0A0A9FPP0</accession>
<sequence length="16" mass="2039">MRKPSFRETVFLWKLT</sequence>
<dbReference type="AlphaFoldDB" id="A0A0A9FPP0"/>
<proteinExistence type="predicted"/>
<reference evidence="1" key="2">
    <citation type="journal article" date="2015" name="Data Brief">
        <title>Shoot transcriptome of the giant reed, Arundo donax.</title>
        <authorList>
            <person name="Barrero R.A."/>
            <person name="Guerrero F.D."/>
            <person name="Moolhuijzen P."/>
            <person name="Goolsby J.A."/>
            <person name="Tidwell J."/>
            <person name="Bellgard S.E."/>
            <person name="Bellgard M.I."/>
        </authorList>
    </citation>
    <scope>NUCLEOTIDE SEQUENCE</scope>
    <source>
        <tissue evidence="1">Shoot tissue taken approximately 20 cm above the soil surface</tissue>
    </source>
</reference>
<organism evidence="1">
    <name type="scientific">Arundo donax</name>
    <name type="common">Giant reed</name>
    <name type="synonym">Donax arundinaceus</name>
    <dbReference type="NCBI Taxonomy" id="35708"/>
    <lineage>
        <taxon>Eukaryota</taxon>
        <taxon>Viridiplantae</taxon>
        <taxon>Streptophyta</taxon>
        <taxon>Embryophyta</taxon>
        <taxon>Tracheophyta</taxon>
        <taxon>Spermatophyta</taxon>
        <taxon>Magnoliopsida</taxon>
        <taxon>Liliopsida</taxon>
        <taxon>Poales</taxon>
        <taxon>Poaceae</taxon>
        <taxon>PACMAD clade</taxon>
        <taxon>Arundinoideae</taxon>
        <taxon>Arundineae</taxon>
        <taxon>Arundo</taxon>
    </lineage>
</organism>
<dbReference type="EMBL" id="GBRH01183639">
    <property type="protein sequence ID" value="JAE14257.1"/>
    <property type="molecule type" value="Transcribed_RNA"/>
</dbReference>
<protein>
    <submittedName>
        <fullName evidence="1">Uncharacterized protein</fullName>
    </submittedName>
</protein>